<dbReference type="Proteomes" id="UP000762703">
    <property type="component" value="Unassembled WGS sequence"/>
</dbReference>
<evidence type="ECO:0000313" key="4">
    <source>
        <dbReference type="EMBL" id="MBE6504338.1"/>
    </source>
</evidence>
<dbReference type="EMBL" id="SUTE01000006">
    <property type="protein sequence ID" value="MBE6504338.1"/>
    <property type="molecule type" value="Genomic_DNA"/>
</dbReference>
<dbReference type="SUPFAM" id="SSF53448">
    <property type="entry name" value="Nucleotide-diphospho-sugar transferases"/>
    <property type="match status" value="1"/>
</dbReference>
<gene>
    <name evidence="4" type="ORF">E7Z73_01150</name>
</gene>
<evidence type="ECO:0000256" key="2">
    <source>
        <dbReference type="ARBA" id="ARBA00022695"/>
    </source>
</evidence>
<accession>A0A8T3V8E9</accession>
<keyword evidence="2 4" id="KW-0548">Nucleotidyltransferase</keyword>
<dbReference type="PANTHER" id="PTHR43584">
    <property type="entry name" value="NUCLEOTIDYL TRANSFERASE"/>
    <property type="match status" value="1"/>
</dbReference>
<protein>
    <submittedName>
        <fullName evidence="4">Phosphocholine cytidylyltransferase family protein</fullName>
    </submittedName>
</protein>
<evidence type="ECO:0000313" key="5">
    <source>
        <dbReference type="Proteomes" id="UP000762703"/>
    </source>
</evidence>
<dbReference type="InterPro" id="IPR050065">
    <property type="entry name" value="GlmU-like"/>
</dbReference>
<keyword evidence="1" id="KW-0808">Transferase</keyword>
<reference evidence="4" key="1">
    <citation type="submission" date="2019-04" db="EMBL/GenBank/DDBJ databases">
        <title>Evolution of Biomass-Degrading Anaerobic Consortia Revealed by Metagenomics.</title>
        <authorList>
            <person name="Peng X."/>
        </authorList>
    </citation>
    <scope>NUCLEOTIDE SEQUENCE</scope>
    <source>
        <strain evidence="4">SIG12</strain>
    </source>
</reference>
<dbReference type="Pfam" id="PF00483">
    <property type="entry name" value="NTP_transferase"/>
    <property type="match status" value="1"/>
</dbReference>
<evidence type="ECO:0000259" key="3">
    <source>
        <dbReference type="Pfam" id="PF00483"/>
    </source>
</evidence>
<dbReference type="Gene3D" id="3.90.550.10">
    <property type="entry name" value="Spore Coat Polysaccharide Biosynthesis Protein SpsA, Chain A"/>
    <property type="match status" value="1"/>
</dbReference>
<proteinExistence type="predicted"/>
<evidence type="ECO:0000256" key="1">
    <source>
        <dbReference type="ARBA" id="ARBA00022679"/>
    </source>
</evidence>
<name>A0A8T3V8E9_9EURY</name>
<comment type="caution">
    <text evidence="4">The sequence shown here is derived from an EMBL/GenBank/DDBJ whole genome shotgun (WGS) entry which is preliminary data.</text>
</comment>
<feature type="domain" description="Nucleotidyl transferase" evidence="3">
    <location>
        <begin position="3"/>
        <end position="125"/>
    </location>
</feature>
<dbReference type="RefSeq" id="WP_303735984.1">
    <property type="nucleotide sequence ID" value="NZ_SUTE01000006.1"/>
</dbReference>
<dbReference type="GO" id="GO:0016779">
    <property type="term" value="F:nucleotidyltransferase activity"/>
    <property type="evidence" value="ECO:0007669"/>
    <property type="project" value="UniProtKB-KW"/>
</dbReference>
<dbReference type="InterPro" id="IPR005835">
    <property type="entry name" value="NTP_transferase_dom"/>
</dbReference>
<organism evidence="4 5">
    <name type="scientific">Methanobrevibacter millerae</name>
    <dbReference type="NCBI Taxonomy" id="230361"/>
    <lineage>
        <taxon>Archaea</taxon>
        <taxon>Methanobacteriati</taxon>
        <taxon>Methanobacteriota</taxon>
        <taxon>Methanomada group</taxon>
        <taxon>Methanobacteria</taxon>
        <taxon>Methanobacteriales</taxon>
        <taxon>Methanobacteriaceae</taxon>
        <taxon>Methanobrevibacter</taxon>
    </lineage>
</organism>
<dbReference type="PANTHER" id="PTHR43584:SF8">
    <property type="entry name" value="N-ACETYLMURAMATE ALPHA-1-PHOSPHATE URIDYLYLTRANSFERASE"/>
    <property type="match status" value="1"/>
</dbReference>
<sequence length="233" mass="26484">MKIIILNSGLGSRLGDLTSNNPKSLIEIKDNQTIFSRALNILSAYSNDFIITTGYLDNILIRYAKKNFPNLNFTFVHNPLYDKTNYIKSLELIGNIDEDIILLHGDLVFSKDVARKVINCSNSSVVVDSTIDLPKDDFKAKIFDNKIQCISTKYFGSDAVACQPFYKLQENDWKQWKNKIYEFCQNGNTGVYAEDALNTILNRIVLNPLDIKGDLCSEIDNKDDLKRVRGLLK</sequence>
<dbReference type="InterPro" id="IPR029044">
    <property type="entry name" value="Nucleotide-diphossugar_trans"/>
</dbReference>
<dbReference type="AlphaFoldDB" id="A0A8T3V8E9"/>